<protein>
    <submittedName>
        <fullName evidence="2">Uncharacterized protein</fullName>
    </submittedName>
</protein>
<feature type="transmembrane region" description="Helical" evidence="1">
    <location>
        <begin position="254"/>
        <end position="278"/>
    </location>
</feature>
<dbReference type="EMBL" id="RDQH01000335">
    <property type="protein sequence ID" value="RXH88510.1"/>
    <property type="molecule type" value="Genomic_DNA"/>
</dbReference>
<name>A0A498IZ15_MALDO</name>
<evidence type="ECO:0000256" key="1">
    <source>
        <dbReference type="SAM" id="Phobius"/>
    </source>
</evidence>
<keyword evidence="1" id="KW-0812">Transmembrane</keyword>
<dbReference type="AlphaFoldDB" id="A0A498IZ15"/>
<evidence type="ECO:0000313" key="3">
    <source>
        <dbReference type="Proteomes" id="UP000290289"/>
    </source>
</evidence>
<proteinExistence type="predicted"/>
<keyword evidence="1" id="KW-0472">Membrane</keyword>
<keyword evidence="3" id="KW-1185">Reference proteome</keyword>
<reference evidence="2 3" key="1">
    <citation type="submission" date="2018-10" db="EMBL/GenBank/DDBJ databases">
        <title>A high-quality apple genome assembly.</title>
        <authorList>
            <person name="Hu J."/>
        </authorList>
    </citation>
    <scope>NUCLEOTIDE SEQUENCE [LARGE SCALE GENOMIC DNA]</scope>
    <source>
        <strain evidence="3">cv. HFTH1</strain>
        <tissue evidence="2">Young leaf</tissue>
    </source>
</reference>
<keyword evidence="1" id="KW-1133">Transmembrane helix</keyword>
<gene>
    <name evidence="2" type="ORF">DVH24_000109</name>
</gene>
<organism evidence="2 3">
    <name type="scientific">Malus domestica</name>
    <name type="common">Apple</name>
    <name type="synonym">Pyrus malus</name>
    <dbReference type="NCBI Taxonomy" id="3750"/>
    <lineage>
        <taxon>Eukaryota</taxon>
        <taxon>Viridiplantae</taxon>
        <taxon>Streptophyta</taxon>
        <taxon>Embryophyta</taxon>
        <taxon>Tracheophyta</taxon>
        <taxon>Spermatophyta</taxon>
        <taxon>Magnoliopsida</taxon>
        <taxon>eudicotyledons</taxon>
        <taxon>Gunneridae</taxon>
        <taxon>Pentapetalae</taxon>
        <taxon>rosids</taxon>
        <taxon>fabids</taxon>
        <taxon>Rosales</taxon>
        <taxon>Rosaceae</taxon>
        <taxon>Amygdaloideae</taxon>
        <taxon>Maleae</taxon>
        <taxon>Malus</taxon>
    </lineage>
</organism>
<sequence>MVIGGSRVKLKLERGEWLVNCTKRRRFGLIADCPEKQRSEPRFSGETRARGVANSWVQWCFPARGVAAATPRPHVASPLYIFALLSNREQNGTRVCCFFPLSFRLIVHPPFHRFNLALTISFHFSRFRCFLSTASIFLQLAIRLRQTPESVLLFSASSFFSLLLAFPNWPNLESSSFPRTRNLKSTTQNSIIVAPGLPHSSYLDGSFSPFDSISGEFFVDPFPIWFFWASSVVVLSFVSFGMDARRCSQIAQRIYNVVGVVSVLPFGLWVMMVNLVLFSVPRDRVFRICDFSLKPAKTPVFVVGAFQIPQFSFEGNKVQGRRGRGGPRKTLEETLRKDLRVLGFNGGHDTKPSAMTF</sequence>
<comment type="caution">
    <text evidence="2">The sequence shown here is derived from an EMBL/GenBank/DDBJ whole genome shotgun (WGS) entry which is preliminary data.</text>
</comment>
<accession>A0A498IZ15</accession>
<evidence type="ECO:0000313" key="2">
    <source>
        <dbReference type="EMBL" id="RXH88510.1"/>
    </source>
</evidence>
<feature type="transmembrane region" description="Helical" evidence="1">
    <location>
        <begin position="222"/>
        <end position="242"/>
    </location>
</feature>
<dbReference type="Proteomes" id="UP000290289">
    <property type="component" value="Chromosome 9"/>
</dbReference>